<dbReference type="Gene3D" id="3.20.80.10">
    <property type="entry name" value="Regulatory factor, effector binding domain"/>
    <property type="match status" value="1"/>
</dbReference>
<reference evidence="2 3" key="1">
    <citation type="submission" date="2021-01" db="EMBL/GenBank/DDBJ databases">
        <title>Genomic Encyclopedia of Type Strains, Phase IV (KMG-IV): sequencing the most valuable type-strain genomes for metagenomic binning, comparative biology and taxonomic classification.</title>
        <authorList>
            <person name="Goeker M."/>
        </authorList>
    </citation>
    <scope>NUCLEOTIDE SEQUENCE [LARGE SCALE GENOMIC DNA]</scope>
    <source>
        <strain evidence="2 3">DSM 24834</strain>
    </source>
</reference>
<dbReference type="InterPro" id="IPR010499">
    <property type="entry name" value="AraC_E-bd"/>
</dbReference>
<dbReference type="InterPro" id="IPR029441">
    <property type="entry name" value="Cass2"/>
</dbReference>
<accession>A0ABS2NGP1</accession>
<feature type="domain" description="AraC effector-binding" evidence="1">
    <location>
        <begin position="1"/>
        <end position="149"/>
    </location>
</feature>
<evidence type="ECO:0000259" key="1">
    <source>
        <dbReference type="SMART" id="SM00871"/>
    </source>
</evidence>
<dbReference type="Proteomes" id="UP001646157">
    <property type="component" value="Unassembled WGS sequence"/>
</dbReference>
<comment type="caution">
    <text evidence="2">The sequence shown here is derived from an EMBL/GenBank/DDBJ whole genome shotgun (WGS) entry which is preliminary data.</text>
</comment>
<evidence type="ECO:0000313" key="3">
    <source>
        <dbReference type="Proteomes" id="UP001646157"/>
    </source>
</evidence>
<gene>
    <name evidence="2" type="ORF">JOC86_003552</name>
</gene>
<dbReference type="EMBL" id="JAFBDZ010000003">
    <property type="protein sequence ID" value="MBM7587000.1"/>
    <property type="molecule type" value="Genomic_DNA"/>
</dbReference>
<name>A0ABS2NGP1_9BACI</name>
<dbReference type="Pfam" id="PF14526">
    <property type="entry name" value="Cass2"/>
    <property type="match status" value="1"/>
</dbReference>
<dbReference type="RefSeq" id="WP_205174156.1">
    <property type="nucleotide sequence ID" value="NZ_JAFBDZ010000003.1"/>
</dbReference>
<sequence>MKIITLKDKKLVGFRVVCETLEGYQQEIPLALERLTQQIKDINHVVSSNIIYGIFKVEALPEEDGYWKCIEVESFENIPVGMDHIVMKQGRYAALDYDGTPQRIQLAYESLHQWTRNNNLERNLNEWTIERYEKIENSRIECTIYDPIK</sequence>
<proteinExistence type="predicted"/>
<dbReference type="SMART" id="SM00871">
    <property type="entry name" value="AraC_E_bind"/>
    <property type="match status" value="1"/>
</dbReference>
<organism evidence="2 3">
    <name type="scientific">Rossellomorea pakistanensis</name>
    <dbReference type="NCBI Taxonomy" id="992288"/>
    <lineage>
        <taxon>Bacteria</taxon>
        <taxon>Bacillati</taxon>
        <taxon>Bacillota</taxon>
        <taxon>Bacilli</taxon>
        <taxon>Bacillales</taxon>
        <taxon>Bacillaceae</taxon>
        <taxon>Rossellomorea</taxon>
    </lineage>
</organism>
<dbReference type="SUPFAM" id="SSF55136">
    <property type="entry name" value="Probable bacterial effector-binding domain"/>
    <property type="match status" value="1"/>
</dbReference>
<dbReference type="InterPro" id="IPR011256">
    <property type="entry name" value="Reg_factor_effector_dom_sf"/>
</dbReference>
<protein>
    <submittedName>
        <fullName evidence="2">Transcriptional regulator YdeE</fullName>
    </submittedName>
</protein>
<evidence type="ECO:0000313" key="2">
    <source>
        <dbReference type="EMBL" id="MBM7587000.1"/>
    </source>
</evidence>
<keyword evidence="3" id="KW-1185">Reference proteome</keyword>